<protein>
    <submittedName>
        <fullName evidence="2">Uncharacterized protein</fullName>
    </submittedName>
</protein>
<evidence type="ECO:0000313" key="2">
    <source>
        <dbReference type="EMBL" id="KKN64833.1"/>
    </source>
</evidence>
<keyword evidence="1" id="KW-0472">Membrane</keyword>
<dbReference type="EMBL" id="LAZR01000542">
    <property type="protein sequence ID" value="KKN64833.1"/>
    <property type="molecule type" value="Genomic_DNA"/>
</dbReference>
<feature type="transmembrane region" description="Helical" evidence="1">
    <location>
        <begin position="49"/>
        <end position="68"/>
    </location>
</feature>
<gene>
    <name evidence="2" type="ORF">LCGC14_0487530</name>
</gene>
<name>A0A0F9VGC8_9ZZZZ</name>
<organism evidence="2">
    <name type="scientific">marine sediment metagenome</name>
    <dbReference type="NCBI Taxonomy" id="412755"/>
    <lineage>
        <taxon>unclassified sequences</taxon>
        <taxon>metagenomes</taxon>
        <taxon>ecological metagenomes</taxon>
    </lineage>
</organism>
<keyword evidence="1" id="KW-1133">Transmembrane helix</keyword>
<comment type="caution">
    <text evidence="2">The sequence shown here is derived from an EMBL/GenBank/DDBJ whole genome shotgun (WGS) entry which is preliminary data.</text>
</comment>
<proteinExistence type="predicted"/>
<reference evidence="2" key="1">
    <citation type="journal article" date="2015" name="Nature">
        <title>Complex archaea that bridge the gap between prokaryotes and eukaryotes.</title>
        <authorList>
            <person name="Spang A."/>
            <person name="Saw J.H."/>
            <person name="Jorgensen S.L."/>
            <person name="Zaremba-Niedzwiedzka K."/>
            <person name="Martijn J."/>
            <person name="Lind A.E."/>
            <person name="van Eijk R."/>
            <person name="Schleper C."/>
            <person name="Guy L."/>
            <person name="Ettema T.J."/>
        </authorList>
    </citation>
    <scope>NUCLEOTIDE SEQUENCE</scope>
</reference>
<keyword evidence="1" id="KW-0812">Transmembrane</keyword>
<accession>A0A0F9VGC8</accession>
<sequence>MAKLIVALAALWILVPAVALAGGGFDQEQQVAQKTIVIENHVPANDNNGVIIAAAVAGIFSLAGVLVLRNKKS</sequence>
<evidence type="ECO:0000256" key="1">
    <source>
        <dbReference type="SAM" id="Phobius"/>
    </source>
</evidence>
<dbReference type="AlphaFoldDB" id="A0A0F9VGC8"/>